<dbReference type="PANTHER" id="PTHR19328:SF13">
    <property type="entry name" value="HIPL1 PROTEIN"/>
    <property type="match status" value="1"/>
</dbReference>
<dbReference type="InterPro" id="IPR011042">
    <property type="entry name" value="6-blade_b-propeller_TolB-like"/>
</dbReference>
<dbReference type="InterPro" id="IPR011041">
    <property type="entry name" value="Quinoprot_gluc/sorb_DH_b-prop"/>
</dbReference>
<dbReference type="PANTHER" id="PTHR19328">
    <property type="entry name" value="HEDGEHOG-INTERACTING PROTEIN"/>
    <property type="match status" value="1"/>
</dbReference>
<dbReference type="RefSeq" id="WP_171152725.1">
    <property type="nucleotide sequence ID" value="NZ_JABENB010000001.1"/>
</dbReference>
<protein>
    <submittedName>
        <fullName evidence="3">PQQ-dependent sugar dehydrogenase</fullName>
    </submittedName>
</protein>
<dbReference type="InterPro" id="IPR012938">
    <property type="entry name" value="Glc/Sorbosone_DH"/>
</dbReference>
<feature type="domain" description="Glucose/Sorbosone dehydrogenase" evidence="2">
    <location>
        <begin position="77"/>
        <end position="366"/>
    </location>
</feature>
<gene>
    <name evidence="3" type="ORF">HJ588_05250</name>
</gene>
<organism evidence="3 4">
    <name type="scientific">Flexivirga aerilata</name>
    <dbReference type="NCBI Taxonomy" id="1656889"/>
    <lineage>
        <taxon>Bacteria</taxon>
        <taxon>Bacillati</taxon>
        <taxon>Actinomycetota</taxon>
        <taxon>Actinomycetes</taxon>
        <taxon>Micrococcales</taxon>
        <taxon>Dermacoccaceae</taxon>
        <taxon>Flexivirga</taxon>
    </lineage>
</organism>
<dbReference type="Gene3D" id="2.120.10.30">
    <property type="entry name" value="TolB, C-terminal domain"/>
    <property type="match status" value="1"/>
</dbReference>
<dbReference type="Pfam" id="PF07995">
    <property type="entry name" value="GSDH"/>
    <property type="match status" value="1"/>
</dbReference>
<name>A0A849AHC7_9MICO</name>
<feature type="compositionally biased region" description="Low complexity" evidence="1">
    <location>
        <begin position="41"/>
        <end position="64"/>
    </location>
</feature>
<dbReference type="SUPFAM" id="SSF50952">
    <property type="entry name" value="Soluble quinoprotein glucose dehydrogenase"/>
    <property type="match status" value="1"/>
</dbReference>
<proteinExistence type="predicted"/>
<comment type="caution">
    <text evidence="3">The sequence shown here is derived from an EMBL/GenBank/DDBJ whole genome shotgun (WGS) entry which is preliminary data.</text>
</comment>
<dbReference type="EMBL" id="JABENB010000001">
    <property type="protein sequence ID" value="NNG38681.1"/>
    <property type="molecule type" value="Genomic_DNA"/>
</dbReference>
<reference evidence="3 4" key="1">
    <citation type="submission" date="2020-05" db="EMBL/GenBank/DDBJ databases">
        <title>Flexivirga sp. ID2601S isolated from air conditioner.</title>
        <authorList>
            <person name="Kim D.H."/>
        </authorList>
    </citation>
    <scope>NUCLEOTIDE SEQUENCE [LARGE SCALE GENOMIC DNA]</scope>
    <source>
        <strain evidence="3 4">ID2601S</strain>
    </source>
</reference>
<feature type="region of interest" description="Disordered" evidence="1">
    <location>
        <begin position="34"/>
        <end position="64"/>
    </location>
</feature>
<keyword evidence="4" id="KW-1185">Reference proteome</keyword>
<dbReference type="AlphaFoldDB" id="A0A849AHC7"/>
<dbReference type="Proteomes" id="UP000557772">
    <property type="component" value="Unassembled WGS sequence"/>
</dbReference>
<sequence>MPQPYAAGPARPTRRAALVAGGLALAGLGACSSDRAATPQPAGSGVAAPTGSASGGVPSSVAGDVPGGAVTDVVTGLRAPWSVVWTGGAALLGQRDDARILQLADGRTREVLTVPGVAHGGEGGLLGLAVQGAWLTVYYTGDDQANRVVRYRISRSGSQVRLSGRQVVLDGLPAAGIHNGGRIAFGPDRMLYVAVGDTSDQQAAQDRSSPAGKILRMTPVGGVPGDNPFAGSRVWSLGHRNVQGMAWAPDGTMFAAEFGANTWDELNIIRRGANYGWPVHEGRAGDSRYVDPVQQWSTSEASPSGIAITGGTIYVACLGGRRLRAVPVSAPGTGREYFVGRYGRLRDVAIAPDGALWILTNNTDGRGAPNPGDDRILRVAPSALR</sequence>
<evidence type="ECO:0000313" key="3">
    <source>
        <dbReference type="EMBL" id="NNG38681.1"/>
    </source>
</evidence>
<accession>A0A849AHC7</accession>
<evidence type="ECO:0000313" key="4">
    <source>
        <dbReference type="Proteomes" id="UP000557772"/>
    </source>
</evidence>
<evidence type="ECO:0000256" key="1">
    <source>
        <dbReference type="SAM" id="MobiDB-lite"/>
    </source>
</evidence>
<evidence type="ECO:0000259" key="2">
    <source>
        <dbReference type="Pfam" id="PF07995"/>
    </source>
</evidence>